<keyword evidence="5 13" id="KW-0220">Diaminopimelate biosynthesis</keyword>
<evidence type="ECO:0000259" key="14">
    <source>
        <dbReference type="Pfam" id="PF01113"/>
    </source>
</evidence>
<feature type="domain" description="Dihydrodipicolinate reductase C-terminal" evidence="15">
    <location>
        <begin position="115"/>
        <end position="248"/>
    </location>
</feature>
<keyword evidence="17" id="KW-1185">Reference proteome</keyword>
<evidence type="ECO:0000256" key="3">
    <source>
        <dbReference type="ARBA" id="ARBA00022605"/>
    </source>
</evidence>
<keyword evidence="2 13" id="KW-0963">Cytoplasm</keyword>
<comment type="caution">
    <text evidence="13">Was originally thought to be a dihydrodipicolinate reductase (DHDPR), catalyzing the conversion of dihydrodipicolinate to tetrahydrodipicolinate. However, it was shown in E.coli that the substrate of the enzymatic reaction is not dihydrodipicolinate (DHDP) but in fact (2S,4S)-4-hydroxy-2,3,4,5-tetrahydrodipicolinic acid (HTPA), the product released by the DapA-catalyzed reaction.</text>
</comment>
<sequence>MNMGESLTKVGVLGARGKLGSAIVAGLEQSEDVDVVARVGSADPLQALLDSGAEVAVDVTTPEAVMGNLEFCIAHGIHAVVGTTGFDEERLATVRGWLSDARGVGVLIAPNFSIGAILMMRFAVQAAPFFESVEIVELHHPTKADAPSGTARRTAELVAAARRDAGLGPVPDATSTQLDGARGAVVDGIHVHGLRIRGLVAHQEVVLGGVGETLTIRHDSLDRAGFVPGVLAAVRGVPGHPGLTVGLESYLDL</sequence>
<dbReference type="CDD" id="cd02274">
    <property type="entry name" value="DHDPR_N"/>
    <property type="match status" value="1"/>
</dbReference>
<feature type="active site" description="Proton donor" evidence="13">
    <location>
        <position position="143"/>
    </location>
</feature>
<dbReference type="InterPro" id="IPR022664">
    <property type="entry name" value="DapB_N_CS"/>
</dbReference>
<evidence type="ECO:0000256" key="2">
    <source>
        <dbReference type="ARBA" id="ARBA00022490"/>
    </source>
</evidence>
<name>A0ABP5CIW5_9ACTN</name>
<comment type="similarity">
    <text evidence="1 13">Belongs to the DapB family.</text>
</comment>
<gene>
    <name evidence="13 16" type="primary">dapB</name>
    <name evidence="16" type="ORF">GCM10009798_22450</name>
</gene>
<evidence type="ECO:0000256" key="6">
    <source>
        <dbReference type="ARBA" id="ARBA00023002"/>
    </source>
</evidence>
<feature type="binding site" evidence="13">
    <location>
        <position position="38"/>
    </location>
    <ligand>
        <name>NADP(+)</name>
        <dbReference type="ChEBI" id="CHEBI:58349"/>
    </ligand>
</feature>
<dbReference type="Proteomes" id="UP001500571">
    <property type="component" value="Unassembled WGS sequence"/>
</dbReference>
<comment type="catalytic activity">
    <reaction evidence="11 13">
        <text>(S)-2,3,4,5-tetrahydrodipicolinate + NADP(+) + H2O = (2S,4S)-4-hydroxy-2,3,4,5-tetrahydrodipicolinate + NADPH + H(+)</text>
        <dbReference type="Rhea" id="RHEA:35331"/>
        <dbReference type="ChEBI" id="CHEBI:15377"/>
        <dbReference type="ChEBI" id="CHEBI:15378"/>
        <dbReference type="ChEBI" id="CHEBI:16845"/>
        <dbReference type="ChEBI" id="CHEBI:57783"/>
        <dbReference type="ChEBI" id="CHEBI:58349"/>
        <dbReference type="ChEBI" id="CHEBI:67139"/>
        <dbReference type="EC" id="1.17.1.8"/>
    </reaction>
</comment>
<dbReference type="PIRSF" id="PIRSF000161">
    <property type="entry name" value="DHPR"/>
    <property type="match status" value="1"/>
</dbReference>
<feature type="binding site" evidence="13">
    <location>
        <begin position="14"/>
        <end position="19"/>
    </location>
    <ligand>
        <name>NAD(+)</name>
        <dbReference type="ChEBI" id="CHEBI:57540"/>
    </ligand>
</feature>
<dbReference type="PANTHER" id="PTHR20836">
    <property type="entry name" value="DIHYDRODIPICOLINATE REDUCTASE"/>
    <property type="match status" value="1"/>
</dbReference>
<dbReference type="SUPFAM" id="SSF55347">
    <property type="entry name" value="Glyceraldehyde-3-phosphate dehydrogenase-like, C-terminal domain"/>
    <property type="match status" value="1"/>
</dbReference>
<dbReference type="Pfam" id="PF05173">
    <property type="entry name" value="DapB_C"/>
    <property type="match status" value="1"/>
</dbReference>
<evidence type="ECO:0000256" key="10">
    <source>
        <dbReference type="ARBA" id="ARBA00038983"/>
    </source>
</evidence>
<dbReference type="InterPro" id="IPR023940">
    <property type="entry name" value="DHDPR_bac"/>
</dbReference>
<comment type="subunit">
    <text evidence="13">Homotetramer.</text>
</comment>
<evidence type="ECO:0000256" key="5">
    <source>
        <dbReference type="ARBA" id="ARBA00022915"/>
    </source>
</evidence>
<dbReference type="Gene3D" id="3.40.50.720">
    <property type="entry name" value="NAD(P)-binding Rossmann-like Domain"/>
    <property type="match status" value="1"/>
</dbReference>
<protein>
    <recommendedName>
        <fullName evidence="10 13">4-hydroxy-tetrahydrodipicolinate reductase</fullName>
        <shortName evidence="13">HTPA reductase</shortName>
        <ecNumber evidence="10 13">1.17.1.8</ecNumber>
    </recommendedName>
</protein>
<evidence type="ECO:0000313" key="17">
    <source>
        <dbReference type="Proteomes" id="UP001500571"/>
    </source>
</evidence>
<keyword evidence="8 13" id="KW-0457">Lysine biosynthesis</keyword>
<dbReference type="SUPFAM" id="SSF51735">
    <property type="entry name" value="NAD(P)-binding Rossmann-fold domains"/>
    <property type="match status" value="1"/>
</dbReference>
<organism evidence="16 17">
    <name type="scientific">Nocardioides panacihumi</name>
    <dbReference type="NCBI Taxonomy" id="400774"/>
    <lineage>
        <taxon>Bacteria</taxon>
        <taxon>Bacillati</taxon>
        <taxon>Actinomycetota</taxon>
        <taxon>Actinomycetes</taxon>
        <taxon>Propionibacteriales</taxon>
        <taxon>Nocardioidaceae</taxon>
        <taxon>Nocardioides</taxon>
    </lineage>
</organism>
<dbReference type="PANTHER" id="PTHR20836:SF0">
    <property type="entry name" value="4-HYDROXY-TETRAHYDRODIPICOLINATE REDUCTASE 1, CHLOROPLASTIC-RELATED"/>
    <property type="match status" value="1"/>
</dbReference>
<keyword evidence="7 13" id="KW-0520">NAD</keyword>
<feature type="domain" description="Dihydrodipicolinate reductase N-terminal" evidence="14">
    <location>
        <begin position="9"/>
        <end position="112"/>
    </location>
</feature>
<dbReference type="HAMAP" id="MF_00102">
    <property type="entry name" value="DapB"/>
    <property type="match status" value="1"/>
</dbReference>
<keyword evidence="6 13" id="KW-0560">Oxidoreductase</keyword>
<feature type="binding site" evidence="13">
    <location>
        <begin position="149"/>
        <end position="150"/>
    </location>
    <ligand>
        <name>(S)-2,3,4,5-tetrahydrodipicolinate</name>
        <dbReference type="ChEBI" id="CHEBI:16845"/>
    </ligand>
</feature>
<dbReference type="Gene3D" id="3.30.360.10">
    <property type="entry name" value="Dihydrodipicolinate Reductase, domain 2"/>
    <property type="match status" value="1"/>
</dbReference>
<dbReference type="InterPro" id="IPR000846">
    <property type="entry name" value="DapB_N"/>
</dbReference>
<reference evidence="17" key="1">
    <citation type="journal article" date="2019" name="Int. J. Syst. Evol. Microbiol.">
        <title>The Global Catalogue of Microorganisms (GCM) 10K type strain sequencing project: providing services to taxonomists for standard genome sequencing and annotation.</title>
        <authorList>
            <consortium name="The Broad Institute Genomics Platform"/>
            <consortium name="The Broad Institute Genome Sequencing Center for Infectious Disease"/>
            <person name="Wu L."/>
            <person name="Ma J."/>
        </authorList>
    </citation>
    <scope>NUCLEOTIDE SEQUENCE [LARGE SCALE GENOMIC DNA]</scope>
    <source>
        <strain evidence="17">JCM 15309</strain>
    </source>
</reference>
<comment type="catalytic activity">
    <reaction evidence="12 13">
        <text>(S)-2,3,4,5-tetrahydrodipicolinate + NAD(+) + H2O = (2S,4S)-4-hydroxy-2,3,4,5-tetrahydrodipicolinate + NADH + H(+)</text>
        <dbReference type="Rhea" id="RHEA:35323"/>
        <dbReference type="ChEBI" id="CHEBI:15377"/>
        <dbReference type="ChEBI" id="CHEBI:15378"/>
        <dbReference type="ChEBI" id="CHEBI:16845"/>
        <dbReference type="ChEBI" id="CHEBI:57540"/>
        <dbReference type="ChEBI" id="CHEBI:57945"/>
        <dbReference type="ChEBI" id="CHEBI:67139"/>
        <dbReference type="EC" id="1.17.1.8"/>
    </reaction>
</comment>
<feature type="binding site" evidence="13">
    <location>
        <begin position="82"/>
        <end position="84"/>
    </location>
    <ligand>
        <name>NAD(+)</name>
        <dbReference type="ChEBI" id="CHEBI:57540"/>
    </ligand>
</feature>
<evidence type="ECO:0000259" key="15">
    <source>
        <dbReference type="Pfam" id="PF05173"/>
    </source>
</evidence>
<dbReference type="InterPro" id="IPR036291">
    <property type="entry name" value="NAD(P)-bd_dom_sf"/>
</dbReference>
<dbReference type="InterPro" id="IPR022663">
    <property type="entry name" value="DapB_C"/>
</dbReference>
<feature type="binding site" evidence="13">
    <location>
        <position position="140"/>
    </location>
    <ligand>
        <name>(S)-2,3,4,5-tetrahydrodipicolinate</name>
        <dbReference type="ChEBI" id="CHEBI:16845"/>
    </ligand>
</feature>
<dbReference type="PROSITE" id="PS01298">
    <property type="entry name" value="DAPB"/>
    <property type="match status" value="1"/>
</dbReference>
<evidence type="ECO:0000256" key="8">
    <source>
        <dbReference type="ARBA" id="ARBA00023154"/>
    </source>
</evidence>
<dbReference type="Pfam" id="PF01113">
    <property type="entry name" value="DapB_N"/>
    <property type="match status" value="1"/>
</dbReference>
<dbReference type="NCBIfam" id="TIGR00036">
    <property type="entry name" value="dapB"/>
    <property type="match status" value="1"/>
</dbReference>
<comment type="subcellular location">
    <subcellularLocation>
        <location evidence="13">Cytoplasm</location>
    </subcellularLocation>
</comment>
<evidence type="ECO:0000256" key="1">
    <source>
        <dbReference type="ARBA" id="ARBA00006642"/>
    </source>
</evidence>
<keyword evidence="3 13" id="KW-0028">Amino-acid biosynthesis</keyword>
<evidence type="ECO:0000256" key="9">
    <source>
        <dbReference type="ARBA" id="ARBA00037922"/>
    </source>
</evidence>
<proteinExistence type="inferred from homology"/>
<evidence type="ECO:0000313" key="16">
    <source>
        <dbReference type="EMBL" id="GAA1962197.1"/>
    </source>
</evidence>
<feature type="binding site" evidence="13">
    <location>
        <begin position="109"/>
        <end position="112"/>
    </location>
    <ligand>
        <name>NAD(+)</name>
        <dbReference type="ChEBI" id="CHEBI:57540"/>
    </ligand>
</feature>
<evidence type="ECO:0000256" key="11">
    <source>
        <dbReference type="ARBA" id="ARBA00049080"/>
    </source>
</evidence>
<dbReference type="EMBL" id="BAAAPB010000002">
    <property type="protein sequence ID" value="GAA1962197.1"/>
    <property type="molecule type" value="Genomic_DNA"/>
</dbReference>
<evidence type="ECO:0000256" key="12">
    <source>
        <dbReference type="ARBA" id="ARBA00049396"/>
    </source>
</evidence>
<evidence type="ECO:0000256" key="13">
    <source>
        <dbReference type="HAMAP-Rule" id="MF_00102"/>
    </source>
</evidence>
<keyword evidence="4 13" id="KW-0521">NADP</keyword>
<comment type="caution">
    <text evidence="13">Lacks conserved residue(s) required for the propagation of feature annotation.</text>
</comment>
<dbReference type="EC" id="1.17.1.8" evidence="10 13"/>
<feature type="active site" description="Proton donor/acceptor" evidence="13">
    <location>
        <position position="139"/>
    </location>
</feature>
<evidence type="ECO:0000256" key="7">
    <source>
        <dbReference type="ARBA" id="ARBA00023027"/>
    </source>
</evidence>
<comment type="function">
    <text evidence="13">Catalyzes the conversion of 4-hydroxy-tetrahydrodipicolinate (HTPA) to tetrahydrodipicolinate.</text>
</comment>
<comment type="caution">
    <text evidence="16">The sequence shown here is derived from an EMBL/GenBank/DDBJ whole genome shotgun (WGS) entry which is preliminary data.</text>
</comment>
<accession>A0ABP5CIW5</accession>
<comment type="pathway">
    <text evidence="9 13">Amino-acid biosynthesis; L-lysine biosynthesis via DAP pathway; (S)-tetrahydrodipicolinate from L-aspartate: step 4/4.</text>
</comment>
<evidence type="ECO:0000256" key="4">
    <source>
        <dbReference type="ARBA" id="ARBA00022857"/>
    </source>
</evidence>